<dbReference type="InterPro" id="IPR009056">
    <property type="entry name" value="Cyt_c-like_dom"/>
</dbReference>
<name>A0ABS6S1S0_9BACT</name>
<dbReference type="Proteomes" id="UP001196980">
    <property type="component" value="Unassembled WGS sequence"/>
</dbReference>
<sequence>MGNGNKVIVDKVVVRFLCQVILLLCLVALTQTAGSAYGADTASEGKKIYESRCVICHGSNGDGKGLVGIVHRVEKKGMSWDIYPRDFTAGVFKFRTTPTGCMPLENDLLTVVTVGIPRAYMPSSVDLSEKERKAVVQYIKSFSPRWKDEEPCPPISVKKPAWVGKPESVAKGEQIWDKMKCWECHGKEGKGDGTKADSLKDDWGDKVVPFDFTSGATKMGFAPENVYMAYTTGLDGTGMPSFQDSLSEDDRWHLVSYTLKLMGRLNK</sequence>
<evidence type="ECO:0000256" key="3">
    <source>
        <dbReference type="PROSITE-ProRule" id="PRU00433"/>
    </source>
</evidence>
<feature type="domain" description="Cytochrome c" evidence="5">
    <location>
        <begin position="167"/>
        <end position="262"/>
    </location>
</feature>
<proteinExistence type="predicted"/>
<evidence type="ECO:0000256" key="2">
    <source>
        <dbReference type="ARBA" id="ARBA00023004"/>
    </source>
</evidence>
<feature type="signal peptide" evidence="4">
    <location>
        <begin position="1"/>
        <end position="38"/>
    </location>
</feature>
<comment type="caution">
    <text evidence="6">The sequence shown here is derived from an EMBL/GenBank/DDBJ whole genome shotgun (WGS) entry which is preliminary data.</text>
</comment>
<protein>
    <submittedName>
        <fullName evidence="6">C-type cytochrome</fullName>
    </submittedName>
</protein>
<feature type="chain" id="PRO_5045954273" evidence="4">
    <location>
        <begin position="39"/>
        <end position="267"/>
    </location>
</feature>
<dbReference type="PANTHER" id="PTHR33751:SF1">
    <property type="entry name" value="CBB3-TYPE CYTOCHROME C OXIDASE SUBUNIT FIXP"/>
    <property type="match status" value="1"/>
</dbReference>
<keyword evidence="3" id="KW-0349">Heme</keyword>
<organism evidence="6 7">
    <name type="scientific">Candidatus Magnetobacterium casense</name>
    <dbReference type="NCBI Taxonomy" id="1455061"/>
    <lineage>
        <taxon>Bacteria</taxon>
        <taxon>Pseudomonadati</taxon>
        <taxon>Nitrospirota</taxon>
        <taxon>Thermodesulfovibrionia</taxon>
        <taxon>Thermodesulfovibrionales</taxon>
        <taxon>Candidatus Magnetobacteriaceae</taxon>
        <taxon>Candidatus Magnetobacterium</taxon>
    </lineage>
</organism>
<evidence type="ECO:0000313" key="6">
    <source>
        <dbReference type="EMBL" id="MBV6342550.1"/>
    </source>
</evidence>
<accession>A0ABS6S1S0</accession>
<dbReference type="Pfam" id="PF13442">
    <property type="entry name" value="Cytochrome_CBB3"/>
    <property type="match status" value="2"/>
</dbReference>
<gene>
    <name evidence="6" type="ORF">HWQ67_13240</name>
</gene>
<dbReference type="EMBL" id="JABXWD010000278">
    <property type="protein sequence ID" value="MBV6342550.1"/>
    <property type="molecule type" value="Genomic_DNA"/>
</dbReference>
<reference evidence="6 7" key="1">
    <citation type="journal article" date="2020" name="J Geophys Res Biogeosci">
        <title>Magnetotaxis as an Adaptation to Enable Bacterial Shuttling of Microbial Sulfur and Sulfur Cycling Across Aquatic Oxic#Anoxic Interfaces.</title>
        <authorList>
            <person name="Li J."/>
            <person name="Liu P."/>
            <person name="Wang J."/>
            <person name="Roberts A.P."/>
            <person name="Pan Y."/>
        </authorList>
    </citation>
    <scope>NUCLEOTIDE SEQUENCE [LARGE SCALE GENOMIC DNA]</scope>
    <source>
        <strain evidence="6 7">MYR-1_YQ</strain>
    </source>
</reference>
<evidence type="ECO:0000313" key="7">
    <source>
        <dbReference type="Proteomes" id="UP001196980"/>
    </source>
</evidence>
<dbReference type="InterPro" id="IPR050597">
    <property type="entry name" value="Cytochrome_c_Oxidase_Subunit"/>
</dbReference>
<evidence type="ECO:0000256" key="1">
    <source>
        <dbReference type="ARBA" id="ARBA00022723"/>
    </source>
</evidence>
<keyword evidence="1 3" id="KW-0479">Metal-binding</keyword>
<evidence type="ECO:0000259" key="5">
    <source>
        <dbReference type="PROSITE" id="PS51007"/>
    </source>
</evidence>
<keyword evidence="7" id="KW-1185">Reference proteome</keyword>
<dbReference type="PROSITE" id="PS51007">
    <property type="entry name" value="CYTC"/>
    <property type="match status" value="2"/>
</dbReference>
<keyword evidence="4" id="KW-0732">Signal</keyword>
<keyword evidence="2 3" id="KW-0408">Iron</keyword>
<evidence type="ECO:0000256" key="4">
    <source>
        <dbReference type="SAM" id="SignalP"/>
    </source>
</evidence>
<feature type="domain" description="Cytochrome c" evidence="5">
    <location>
        <begin position="40"/>
        <end position="143"/>
    </location>
</feature>
<dbReference type="PANTHER" id="PTHR33751">
    <property type="entry name" value="CBB3-TYPE CYTOCHROME C OXIDASE SUBUNIT FIXP"/>
    <property type="match status" value="1"/>
</dbReference>
<dbReference type="RefSeq" id="WP_218253166.1">
    <property type="nucleotide sequence ID" value="NZ_JABXWD010000278.1"/>
</dbReference>